<dbReference type="AlphaFoldDB" id="D0LHI5"/>
<dbReference type="HOGENOM" id="CLU_705495_0_0_7"/>
<keyword evidence="2" id="KW-0472">Membrane</keyword>
<protein>
    <submittedName>
        <fullName evidence="3">Uncharacterized protein</fullName>
    </submittedName>
</protein>
<feature type="transmembrane region" description="Helical" evidence="2">
    <location>
        <begin position="27"/>
        <end position="45"/>
    </location>
</feature>
<dbReference type="PANTHER" id="PTHR32309">
    <property type="entry name" value="TYROSINE-PROTEIN KINASE"/>
    <property type="match status" value="1"/>
</dbReference>
<feature type="region of interest" description="Disordered" evidence="1">
    <location>
        <begin position="361"/>
        <end position="391"/>
    </location>
</feature>
<dbReference type="Proteomes" id="UP000001880">
    <property type="component" value="Chromosome"/>
</dbReference>
<feature type="transmembrane region" description="Helical" evidence="2">
    <location>
        <begin position="288"/>
        <end position="309"/>
    </location>
</feature>
<name>D0LHI5_HALO1</name>
<dbReference type="EMBL" id="CP001804">
    <property type="protein sequence ID" value="ACY12847.1"/>
    <property type="molecule type" value="Genomic_DNA"/>
</dbReference>
<dbReference type="PANTHER" id="PTHR32309:SF31">
    <property type="entry name" value="CAPSULAR EXOPOLYSACCHARIDE FAMILY"/>
    <property type="match status" value="1"/>
</dbReference>
<keyword evidence="4" id="KW-1185">Reference proteome</keyword>
<keyword evidence="2" id="KW-0812">Transmembrane</keyword>
<dbReference type="KEGG" id="hoh:Hoch_0206"/>
<proteinExistence type="predicted"/>
<dbReference type="InterPro" id="IPR050445">
    <property type="entry name" value="Bact_polysacc_biosynth/exp"/>
</dbReference>
<reference evidence="3 4" key="1">
    <citation type="journal article" date="2010" name="Stand. Genomic Sci.">
        <title>Complete genome sequence of Haliangium ochraceum type strain (SMP-2).</title>
        <authorList>
            <consortium name="US DOE Joint Genome Institute (JGI-PGF)"/>
            <person name="Ivanova N."/>
            <person name="Daum C."/>
            <person name="Lang E."/>
            <person name="Abt B."/>
            <person name="Kopitz M."/>
            <person name="Saunders E."/>
            <person name="Lapidus A."/>
            <person name="Lucas S."/>
            <person name="Glavina Del Rio T."/>
            <person name="Nolan M."/>
            <person name="Tice H."/>
            <person name="Copeland A."/>
            <person name="Cheng J.F."/>
            <person name="Chen F."/>
            <person name="Bruce D."/>
            <person name="Goodwin L."/>
            <person name="Pitluck S."/>
            <person name="Mavromatis K."/>
            <person name="Pati A."/>
            <person name="Mikhailova N."/>
            <person name="Chen A."/>
            <person name="Palaniappan K."/>
            <person name="Land M."/>
            <person name="Hauser L."/>
            <person name="Chang Y.J."/>
            <person name="Jeffries C.D."/>
            <person name="Detter J.C."/>
            <person name="Brettin T."/>
            <person name="Rohde M."/>
            <person name="Goker M."/>
            <person name="Bristow J."/>
            <person name="Markowitz V."/>
            <person name="Eisen J.A."/>
            <person name="Hugenholtz P."/>
            <person name="Kyrpides N.C."/>
            <person name="Klenk H.P."/>
        </authorList>
    </citation>
    <scope>NUCLEOTIDE SEQUENCE [LARGE SCALE GENOMIC DNA]</scope>
    <source>
        <strain evidence="4">DSM 14365 / CIP 107738 / JCM 11303 / AJ 13395 / SMP-2</strain>
    </source>
</reference>
<accession>D0LHI5</accession>
<evidence type="ECO:0000256" key="1">
    <source>
        <dbReference type="SAM" id="MobiDB-lite"/>
    </source>
</evidence>
<evidence type="ECO:0000313" key="3">
    <source>
        <dbReference type="EMBL" id="ACY12847.1"/>
    </source>
</evidence>
<organism evidence="3 4">
    <name type="scientific">Haliangium ochraceum (strain DSM 14365 / JCM 11303 / SMP-2)</name>
    <dbReference type="NCBI Taxonomy" id="502025"/>
    <lineage>
        <taxon>Bacteria</taxon>
        <taxon>Pseudomonadati</taxon>
        <taxon>Myxococcota</taxon>
        <taxon>Polyangia</taxon>
        <taxon>Haliangiales</taxon>
        <taxon>Kofleriaceae</taxon>
        <taxon>Haliangium</taxon>
    </lineage>
</organism>
<gene>
    <name evidence="3" type="ordered locus">Hoch_0206</name>
</gene>
<dbReference type="eggNOG" id="COG3206">
    <property type="taxonomic scope" value="Bacteria"/>
</dbReference>
<evidence type="ECO:0000256" key="2">
    <source>
        <dbReference type="SAM" id="Phobius"/>
    </source>
</evidence>
<dbReference type="STRING" id="502025.Hoch_0206"/>
<sequence length="391" mass="43270">MDDEPAVGQVLVSELQRFKGRMKVNPIPVLLLALVMTAGALFVFARKPTMYTARVILRISEGALTDYRGAVVPRGELKDYIYSFALSDALLMSEIIDKHGIYSHELGLFGATGALDELRDGLSVEIYHNFFHFSKRHESTPRSLRIAISYQDKNPEFAYKVAVLLSDLVVDVERNKRLQEVRYAADNAHQVLDAVAADYDERDELIASAMSNLAEAELAGEGVAAAMARVEIASLARTQLMKGRELEGLQRKIEQIDFNRQLEENHLGIVFELAGRIKPVPKPPPGPLLLGLVGLVCFGIFVPVCAIGLGTFDSRLHESGDVHRLGMPALGHIPAFRGDDIGSLRQRGALEPPTLLGRLGLRPRRVRRSDNQNRVASTRTTHAHRDPNTTR</sequence>
<evidence type="ECO:0000313" key="4">
    <source>
        <dbReference type="Proteomes" id="UP000001880"/>
    </source>
</evidence>
<keyword evidence="2" id="KW-1133">Transmembrane helix</keyword>